<protein>
    <recommendedName>
        <fullName evidence="3">MmcQ protein</fullName>
    </recommendedName>
</protein>
<comment type="caution">
    <text evidence="1">The sequence shown here is derived from an EMBL/GenBank/DDBJ whole genome shotgun (WGS) entry which is preliminary data.</text>
</comment>
<proteinExistence type="predicted"/>
<evidence type="ECO:0008006" key="3">
    <source>
        <dbReference type="Google" id="ProtNLM"/>
    </source>
</evidence>
<keyword evidence="2" id="KW-1185">Reference proteome</keyword>
<dbReference type="EMBL" id="JOJZ01000009">
    <property type="protein sequence ID" value="KID42355.1"/>
    <property type="molecule type" value="Genomic_DNA"/>
</dbReference>
<evidence type="ECO:0000313" key="2">
    <source>
        <dbReference type="Proteomes" id="UP000031397"/>
    </source>
</evidence>
<reference evidence="1 2" key="1">
    <citation type="submission" date="2014-06" db="EMBL/GenBank/DDBJ databases">
        <title>Functional and comparative genomic analyses of the Drosophila gut microbiota identify candidate symbiosis factors.</title>
        <authorList>
            <person name="Newell P.D."/>
            <person name="Chaston J.M."/>
            <person name="Douglas A.E."/>
        </authorList>
    </citation>
    <scope>NUCLEOTIDE SEQUENCE [LARGE SCALE GENOMIC DNA]</scope>
    <source>
        <strain evidence="1 2">DmCS_002</strain>
    </source>
</reference>
<name>A0A0C1LZQ3_9LACO</name>
<evidence type="ECO:0000313" key="1">
    <source>
        <dbReference type="EMBL" id="KID42355.1"/>
    </source>
</evidence>
<organism evidence="1 2">
    <name type="scientific">Fructilactobacillus fructivorans</name>
    <dbReference type="NCBI Taxonomy" id="1614"/>
    <lineage>
        <taxon>Bacteria</taxon>
        <taxon>Bacillati</taxon>
        <taxon>Bacillota</taxon>
        <taxon>Bacilli</taxon>
        <taxon>Lactobacillales</taxon>
        <taxon>Lactobacillaceae</taxon>
        <taxon>Fructilactobacillus</taxon>
    </lineage>
</organism>
<gene>
    <name evidence="1" type="ORF">LfDm3_0284</name>
</gene>
<dbReference type="PATRIC" id="fig|1614.7.peg.274"/>
<sequence>MEIERQLFKNLKPNFTKLRNFGFKSVNDHLEYTTIIPQTNFSVSITVDRNGQVAGKVMDNDYHAEYTNFRAVDPQGGFATNIKKAYVAILKNIATHCFNYDPVTTGQEWIVPANPKFFDLERDFAKHTTIIWKQTTHIQVGDIVYIYVTSPVSAIKYKCVAVAVNLPHYYHDQNITMHYVMRLHLLTRYKPTEFNLEQLKRAGVKAVRGPRHVPKPLSKMLNPEKE</sequence>
<dbReference type="GeneID" id="74912973"/>
<dbReference type="AlphaFoldDB" id="A0A0C1LZQ3"/>
<dbReference type="Proteomes" id="UP000031397">
    <property type="component" value="Unassembled WGS sequence"/>
</dbReference>
<dbReference type="RefSeq" id="WP_039143386.1">
    <property type="nucleotide sequence ID" value="NZ_JOJZ01000009.1"/>
</dbReference>
<dbReference type="OrthoDB" id="9789813at2"/>
<accession>A0A0C1LZQ3</accession>